<proteinExistence type="predicted"/>
<dbReference type="Proteomes" id="UP001154061">
    <property type="component" value="Unassembled WGS sequence"/>
</dbReference>
<dbReference type="AlphaFoldDB" id="A0A9Q4Q3L3"/>
<accession>A0A9Q4Q3L3</accession>
<gene>
    <name evidence="1" type="ORF">NDI89_11960</name>
</gene>
<dbReference type="RefSeq" id="WP_277521853.1">
    <property type="nucleotide sequence ID" value="NZ_JAMQOT010000004.1"/>
</dbReference>
<organism evidence="1 2">
    <name type="scientific">Natrinema salsiterrestre</name>
    <dbReference type="NCBI Taxonomy" id="2950540"/>
    <lineage>
        <taxon>Archaea</taxon>
        <taxon>Methanobacteriati</taxon>
        <taxon>Methanobacteriota</taxon>
        <taxon>Stenosarchaea group</taxon>
        <taxon>Halobacteria</taxon>
        <taxon>Halobacteriales</taxon>
        <taxon>Natrialbaceae</taxon>
        <taxon>Natrinema</taxon>
    </lineage>
</organism>
<comment type="caution">
    <text evidence="1">The sequence shown here is derived from an EMBL/GenBank/DDBJ whole genome shotgun (WGS) entry which is preliminary data.</text>
</comment>
<protein>
    <submittedName>
        <fullName evidence="1">Zinc ribbon domain-containing protein</fullName>
    </submittedName>
</protein>
<reference evidence="1" key="1">
    <citation type="submission" date="2022-06" db="EMBL/GenBank/DDBJ databases">
        <title>Natrinema sp. a new haloarchaeum isolate from saline soil.</title>
        <authorList>
            <person name="Strakova D."/>
            <person name="Galisteo C."/>
            <person name="Sanchez-Porro C."/>
            <person name="Ventosa A."/>
        </authorList>
    </citation>
    <scope>NUCLEOTIDE SEQUENCE</scope>
    <source>
        <strain evidence="1">S1CR25-10</strain>
    </source>
</reference>
<keyword evidence="2" id="KW-1185">Reference proteome</keyword>
<sequence length="161" mass="18031">MTICDNCSSSVEPTANYCPECGSELDPPLKDWADGFLTLVDRGHIQEAIDGNETLPNRYHERLHETVRHALADFCLLDRWEEFDNEEALFGDLPDEDIDVDDIDAVEKLVRLTCPFRFVLNGAGLERLENIVAVSVYLCSSEPEITPDDVSVTIEVGGEEE</sequence>
<name>A0A9Q4Q3L3_9EURY</name>
<evidence type="ECO:0000313" key="1">
    <source>
        <dbReference type="EMBL" id="MDF9746297.1"/>
    </source>
</evidence>
<dbReference type="EMBL" id="JAMQOT010000004">
    <property type="protein sequence ID" value="MDF9746297.1"/>
    <property type="molecule type" value="Genomic_DNA"/>
</dbReference>
<evidence type="ECO:0000313" key="2">
    <source>
        <dbReference type="Proteomes" id="UP001154061"/>
    </source>
</evidence>